<dbReference type="InterPro" id="IPR023026">
    <property type="entry name" value="Trp_synth_beta/beta-like"/>
</dbReference>
<comment type="function">
    <text evidence="13">The beta subunit is responsible for the synthesis of L-tryptophan from indole and L-serine.</text>
</comment>
<keyword evidence="7 14" id="KW-0822">Tryptophan biosynthesis</keyword>
<evidence type="ECO:0000256" key="13">
    <source>
        <dbReference type="HAMAP-Rule" id="MF_00133"/>
    </source>
</evidence>
<accession>A0A2M6W485</accession>
<evidence type="ECO:0000313" key="17">
    <source>
        <dbReference type="EMBL" id="PIT87591.1"/>
    </source>
</evidence>
<dbReference type="CDD" id="cd06446">
    <property type="entry name" value="Trp-synth_B"/>
    <property type="match status" value="1"/>
</dbReference>
<evidence type="ECO:0000256" key="10">
    <source>
        <dbReference type="ARBA" id="ARBA00023235"/>
    </source>
</evidence>
<evidence type="ECO:0000256" key="9">
    <source>
        <dbReference type="ARBA" id="ARBA00023141"/>
    </source>
</evidence>
<evidence type="ECO:0000256" key="6">
    <source>
        <dbReference type="ARBA" id="ARBA00022605"/>
    </source>
</evidence>
<keyword evidence="11 13" id="KW-0456">Lyase</keyword>
<dbReference type="PROSITE" id="PS00168">
    <property type="entry name" value="TRP_SYNTHASE_BETA"/>
    <property type="match status" value="1"/>
</dbReference>
<evidence type="ECO:0000256" key="2">
    <source>
        <dbReference type="ARBA" id="ARBA00004664"/>
    </source>
</evidence>
<dbReference type="SUPFAM" id="SSF53686">
    <property type="entry name" value="Tryptophan synthase beta subunit-like PLP-dependent enzymes"/>
    <property type="match status" value="1"/>
</dbReference>
<sequence>MSKIKICGITNLQDAQVAAKVGADYLGFIVGALNSPRLISAQRVAEIIKQVKRQNPEIKTAGVFVDIDSDDVVRAIKKCQFDVAQLHGDESVQYCRQLKNALSKQKLKNRVQVWKAVIIKTKADKNKIKKYFGAVDKIMVDSGKGSGQQIDLDLLKNICVDVLAGGLGPSNVCQAIAKINPRIVDLNSRLEKSAGQKDEELIKLAVNKIKQMDTQDIFFKGKFSADDNGYFGDFGGRYAPELLSRPLQELQTAYEQAKTDPKFKQELMDLYYNYSGRPTPLYYAANLTARLGGAKIYLKNEGLNHTGAHKINHCLGQALLAKRMGKTRLIAETGAGQHGLATATVAAKFGFECTVYMGAVDVERQRPNVFWMQQLGAKVVSVEYGDQRLKDAVMAGLQDWTANYRDSYYLLGSALGPHPYPSMVRDFQNIVGLEVKEQLQERENRLPDYLIACVGGGSNAIGLFNAFLDDKQVKMIGVEAGGKGVKKFGQHASRLQGSAKLGVVEGYKSYFLQDDDGQIQRTHSISAGLDYAGIGPQHAHLFTQGRVDYHYATDDEVLTAFKLLAKTEGILAALESCHAVAKAIKLAPTLAKDKIIVVNVSGRGDKDIFIVADALGDEDWKEYLKSKSK</sequence>
<evidence type="ECO:0000256" key="14">
    <source>
        <dbReference type="HAMAP-Rule" id="MF_00135"/>
    </source>
</evidence>
<gene>
    <name evidence="13 17" type="primary">trpB</name>
    <name evidence="14" type="synonym">trpF</name>
    <name evidence="17" type="ORF">COU31_02125</name>
</gene>
<reference evidence="18" key="1">
    <citation type="submission" date="2017-09" db="EMBL/GenBank/DDBJ databases">
        <title>Depth-based differentiation of microbial function through sediment-hosted aquifers and enrichment of novel symbionts in the deep terrestrial subsurface.</title>
        <authorList>
            <person name="Probst A.J."/>
            <person name="Ladd B."/>
            <person name="Jarett J.K."/>
            <person name="Geller-Mcgrath D.E."/>
            <person name="Sieber C.M.K."/>
            <person name="Emerson J.B."/>
            <person name="Anantharaman K."/>
            <person name="Thomas B.C."/>
            <person name="Malmstrom R."/>
            <person name="Stieglmeier M."/>
            <person name="Klingl A."/>
            <person name="Woyke T."/>
            <person name="Ryan C.M."/>
            <person name="Banfield J.F."/>
        </authorList>
    </citation>
    <scope>NUCLEOTIDE SEQUENCE [LARGE SCALE GENOMIC DNA]</scope>
</reference>
<evidence type="ECO:0000256" key="4">
    <source>
        <dbReference type="ARBA" id="ARBA00009982"/>
    </source>
</evidence>
<evidence type="ECO:0000256" key="8">
    <source>
        <dbReference type="ARBA" id="ARBA00022898"/>
    </source>
</evidence>
<comment type="pathway">
    <text evidence="2 14">Amino-acid biosynthesis; L-tryptophan biosynthesis; L-tryptophan from chorismate: step 3/5.</text>
</comment>
<comment type="catalytic activity">
    <reaction evidence="14">
        <text>N-(5-phospho-beta-D-ribosyl)anthranilate = 1-(2-carboxyphenylamino)-1-deoxy-D-ribulose 5-phosphate</text>
        <dbReference type="Rhea" id="RHEA:21540"/>
        <dbReference type="ChEBI" id="CHEBI:18277"/>
        <dbReference type="ChEBI" id="CHEBI:58613"/>
        <dbReference type="EC" id="5.3.1.24"/>
    </reaction>
</comment>
<organism evidence="17 18">
    <name type="scientific">Candidatus Magasanikbacteria bacterium CG10_big_fil_rev_8_21_14_0_10_40_10</name>
    <dbReference type="NCBI Taxonomy" id="1974648"/>
    <lineage>
        <taxon>Bacteria</taxon>
        <taxon>Candidatus Magasanikiibacteriota</taxon>
    </lineage>
</organism>
<comment type="subunit">
    <text evidence="5 13">Tetramer of two alpha and two beta chains.</text>
</comment>
<evidence type="ECO:0000256" key="7">
    <source>
        <dbReference type="ARBA" id="ARBA00022822"/>
    </source>
</evidence>
<dbReference type="InterPro" id="IPR006654">
    <property type="entry name" value="Trp_synth_beta"/>
</dbReference>
<keyword evidence="9 14" id="KW-0057">Aromatic amino acid biosynthesis</keyword>
<dbReference type="EMBL" id="PFBX01000017">
    <property type="protein sequence ID" value="PIT87591.1"/>
    <property type="molecule type" value="Genomic_DNA"/>
</dbReference>
<evidence type="ECO:0000256" key="12">
    <source>
        <dbReference type="ARBA" id="ARBA00049047"/>
    </source>
</evidence>
<evidence type="ECO:0000256" key="3">
    <source>
        <dbReference type="ARBA" id="ARBA00004733"/>
    </source>
</evidence>
<dbReference type="InterPro" id="IPR013785">
    <property type="entry name" value="Aldolase_TIM"/>
</dbReference>
<comment type="similarity">
    <text evidence="14">Belongs to the TrpF family.</text>
</comment>
<dbReference type="HAMAP" id="MF_00135">
    <property type="entry name" value="PRAI"/>
    <property type="match status" value="1"/>
</dbReference>
<dbReference type="HAMAP" id="MF_00133">
    <property type="entry name" value="Trp_synth_beta"/>
    <property type="match status" value="1"/>
</dbReference>
<dbReference type="Gene3D" id="3.40.50.1100">
    <property type="match status" value="2"/>
</dbReference>
<dbReference type="EC" id="4.2.1.20" evidence="13"/>
<keyword evidence="8 13" id="KW-0663">Pyridoxal phosphate</keyword>
<dbReference type="PANTHER" id="PTHR48077:SF3">
    <property type="entry name" value="TRYPTOPHAN SYNTHASE"/>
    <property type="match status" value="1"/>
</dbReference>
<comment type="pathway">
    <text evidence="3 13">Amino-acid biosynthesis; L-tryptophan biosynthesis; L-tryptophan from chorismate: step 5/5.</text>
</comment>
<dbReference type="InterPro" id="IPR001926">
    <property type="entry name" value="TrpB-like_PALP"/>
</dbReference>
<evidence type="ECO:0000256" key="1">
    <source>
        <dbReference type="ARBA" id="ARBA00001933"/>
    </source>
</evidence>
<dbReference type="Gene3D" id="3.20.20.70">
    <property type="entry name" value="Aldolase class I"/>
    <property type="match status" value="1"/>
</dbReference>
<evidence type="ECO:0000256" key="11">
    <source>
        <dbReference type="ARBA" id="ARBA00023239"/>
    </source>
</evidence>
<comment type="caution">
    <text evidence="17">The sequence shown here is derived from an EMBL/GenBank/DDBJ whole genome shotgun (WGS) entry which is preliminary data.</text>
</comment>
<comment type="similarity">
    <text evidence="4 13">Belongs to the TrpB family.</text>
</comment>
<dbReference type="GO" id="GO:0004834">
    <property type="term" value="F:tryptophan synthase activity"/>
    <property type="evidence" value="ECO:0007669"/>
    <property type="project" value="UniProtKB-UniRule"/>
</dbReference>
<dbReference type="SUPFAM" id="SSF51366">
    <property type="entry name" value="Ribulose-phoshate binding barrel"/>
    <property type="match status" value="1"/>
</dbReference>
<dbReference type="InterPro" id="IPR001240">
    <property type="entry name" value="PRAI_dom"/>
</dbReference>
<dbReference type="EC" id="5.3.1.24" evidence="14"/>
<dbReference type="NCBIfam" id="TIGR00263">
    <property type="entry name" value="trpB"/>
    <property type="match status" value="1"/>
</dbReference>
<evidence type="ECO:0000259" key="15">
    <source>
        <dbReference type="Pfam" id="PF00291"/>
    </source>
</evidence>
<keyword evidence="6 14" id="KW-0028">Amino-acid biosynthesis</keyword>
<dbReference type="AlphaFoldDB" id="A0A2M6W485"/>
<feature type="domain" description="Tryptophan synthase beta chain-like PALP" evidence="15">
    <location>
        <begin position="276"/>
        <end position="602"/>
    </location>
</feature>
<dbReference type="Pfam" id="PF00697">
    <property type="entry name" value="PRAI"/>
    <property type="match status" value="1"/>
</dbReference>
<comment type="cofactor">
    <cofactor evidence="1 13">
        <name>pyridoxal 5'-phosphate</name>
        <dbReference type="ChEBI" id="CHEBI:597326"/>
    </cofactor>
</comment>
<dbReference type="FunFam" id="3.40.50.1100:FF:000004">
    <property type="entry name" value="Tryptophan synthase beta chain"/>
    <property type="match status" value="1"/>
</dbReference>
<name>A0A2M6W485_9BACT</name>
<evidence type="ECO:0000256" key="5">
    <source>
        <dbReference type="ARBA" id="ARBA00011270"/>
    </source>
</evidence>
<evidence type="ECO:0000259" key="16">
    <source>
        <dbReference type="Pfam" id="PF00697"/>
    </source>
</evidence>
<evidence type="ECO:0000313" key="18">
    <source>
        <dbReference type="Proteomes" id="UP000231183"/>
    </source>
</evidence>
<feature type="domain" description="N-(5'phosphoribosyl) anthranilate isomerase (PRAI)" evidence="16">
    <location>
        <begin position="4"/>
        <end position="207"/>
    </location>
</feature>
<dbReference type="Pfam" id="PF00291">
    <property type="entry name" value="PALP"/>
    <property type="match status" value="1"/>
</dbReference>
<keyword evidence="10 14" id="KW-0413">Isomerase</keyword>
<dbReference type="InterPro" id="IPR011060">
    <property type="entry name" value="RibuloseP-bd_barrel"/>
</dbReference>
<feature type="modified residue" description="N6-(pyridoxal phosphate)lysine" evidence="13">
    <location>
        <position position="310"/>
    </location>
</feature>
<dbReference type="Proteomes" id="UP000231183">
    <property type="component" value="Unassembled WGS sequence"/>
</dbReference>
<dbReference type="CDD" id="cd00405">
    <property type="entry name" value="PRAI"/>
    <property type="match status" value="1"/>
</dbReference>
<dbReference type="InterPro" id="IPR006653">
    <property type="entry name" value="Trp_synth_b_CS"/>
</dbReference>
<dbReference type="InterPro" id="IPR036052">
    <property type="entry name" value="TrpB-like_PALP_sf"/>
</dbReference>
<protein>
    <recommendedName>
        <fullName evidence="13 14">Multifunctional fusion protein</fullName>
    </recommendedName>
    <domain>
        <recommendedName>
            <fullName evidence="14">N-(5'-phosphoribosyl)anthranilate isomerase</fullName>
            <shortName evidence="14">PRAI</shortName>
            <ecNumber evidence="14">5.3.1.24</ecNumber>
        </recommendedName>
    </domain>
    <domain>
        <recommendedName>
            <fullName evidence="13">Tryptophan synthase beta chain</fullName>
            <ecNumber evidence="13">4.2.1.20</ecNumber>
        </recommendedName>
    </domain>
</protein>
<dbReference type="UniPathway" id="UPA00035">
    <property type="reaction ID" value="UER00042"/>
</dbReference>
<comment type="catalytic activity">
    <reaction evidence="12 13">
        <text>(1S,2R)-1-C-(indol-3-yl)glycerol 3-phosphate + L-serine = D-glyceraldehyde 3-phosphate + L-tryptophan + H2O</text>
        <dbReference type="Rhea" id="RHEA:10532"/>
        <dbReference type="ChEBI" id="CHEBI:15377"/>
        <dbReference type="ChEBI" id="CHEBI:33384"/>
        <dbReference type="ChEBI" id="CHEBI:57912"/>
        <dbReference type="ChEBI" id="CHEBI:58866"/>
        <dbReference type="ChEBI" id="CHEBI:59776"/>
        <dbReference type="EC" id="4.2.1.20"/>
    </reaction>
</comment>
<dbReference type="GO" id="GO:0005737">
    <property type="term" value="C:cytoplasm"/>
    <property type="evidence" value="ECO:0007669"/>
    <property type="project" value="TreeGrafter"/>
</dbReference>
<proteinExistence type="inferred from homology"/>
<dbReference type="GO" id="GO:0004640">
    <property type="term" value="F:phosphoribosylanthranilate isomerase activity"/>
    <property type="evidence" value="ECO:0007669"/>
    <property type="project" value="UniProtKB-UniRule"/>
</dbReference>
<dbReference type="PANTHER" id="PTHR48077">
    <property type="entry name" value="TRYPTOPHAN SYNTHASE-RELATED"/>
    <property type="match status" value="1"/>
</dbReference>